<protein>
    <recommendedName>
        <fullName evidence="3">Peptidase S1 domain-containing protein</fullName>
    </recommendedName>
</protein>
<evidence type="ECO:0000313" key="5">
    <source>
        <dbReference type="Proteomes" id="UP000678499"/>
    </source>
</evidence>
<dbReference type="EMBL" id="OA883261">
    <property type="protein sequence ID" value="CAD7278409.1"/>
    <property type="molecule type" value="Genomic_DNA"/>
</dbReference>
<dbReference type="GO" id="GO:0004252">
    <property type="term" value="F:serine-type endopeptidase activity"/>
    <property type="evidence" value="ECO:0007669"/>
    <property type="project" value="InterPro"/>
</dbReference>
<evidence type="ECO:0000256" key="1">
    <source>
        <dbReference type="ARBA" id="ARBA00023157"/>
    </source>
</evidence>
<organism evidence="4">
    <name type="scientific">Notodromas monacha</name>
    <dbReference type="NCBI Taxonomy" id="399045"/>
    <lineage>
        <taxon>Eukaryota</taxon>
        <taxon>Metazoa</taxon>
        <taxon>Ecdysozoa</taxon>
        <taxon>Arthropoda</taxon>
        <taxon>Crustacea</taxon>
        <taxon>Oligostraca</taxon>
        <taxon>Ostracoda</taxon>
        <taxon>Podocopa</taxon>
        <taxon>Podocopida</taxon>
        <taxon>Cypridocopina</taxon>
        <taxon>Cypridoidea</taxon>
        <taxon>Cyprididae</taxon>
        <taxon>Notodromas</taxon>
    </lineage>
</organism>
<keyword evidence="5" id="KW-1185">Reference proteome</keyword>
<dbReference type="Pfam" id="PF00089">
    <property type="entry name" value="Trypsin"/>
    <property type="match status" value="1"/>
</dbReference>
<dbReference type="Gene3D" id="2.40.10.10">
    <property type="entry name" value="Trypsin-like serine proteases"/>
    <property type="match status" value="1"/>
</dbReference>
<dbReference type="SMART" id="SM00020">
    <property type="entry name" value="Tryp_SPc"/>
    <property type="match status" value="1"/>
</dbReference>
<dbReference type="InterPro" id="IPR009003">
    <property type="entry name" value="Peptidase_S1_PA"/>
</dbReference>
<dbReference type="AlphaFoldDB" id="A0A7R9GEY5"/>
<accession>A0A7R9GEY5</accession>
<keyword evidence="2" id="KW-0732">Signal</keyword>
<evidence type="ECO:0000259" key="3">
    <source>
        <dbReference type="SMART" id="SM00020"/>
    </source>
</evidence>
<proteinExistence type="predicted"/>
<dbReference type="OrthoDB" id="5565075at2759"/>
<dbReference type="SUPFAM" id="SSF50494">
    <property type="entry name" value="Trypsin-like serine proteases"/>
    <property type="match status" value="1"/>
</dbReference>
<name>A0A7R9GEY5_9CRUS</name>
<feature type="signal peptide" evidence="2">
    <location>
        <begin position="1"/>
        <end position="25"/>
    </location>
</feature>
<gene>
    <name evidence="4" type="ORF">NMOB1V02_LOCUS6115</name>
</gene>
<keyword evidence="1" id="KW-1015">Disulfide bond</keyword>
<dbReference type="GO" id="GO:0006508">
    <property type="term" value="P:proteolysis"/>
    <property type="evidence" value="ECO:0007669"/>
    <property type="project" value="InterPro"/>
</dbReference>
<feature type="domain" description="Peptidase S1" evidence="3">
    <location>
        <begin position="60"/>
        <end position="255"/>
    </location>
</feature>
<dbReference type="Proteomes" id="UP000678499">
    <property type="component" value="Unassembled WGS sequence"/>
</dbReference>
<dbReference type="EMBL" id="CAJPEX010001224">
    <property type="protein sequence ID" value="CAG0918561.1"/>
    <property type="molecule type" value="Genomic_DNA"/>
</dbReference>
<dbReference type="InterPro" id="IPR001254">
    <property type="entry name" value="Trypsin_dom"/>
</dbReference>
<reference evidence="4" key="1">
    <citation type="submission" date="2020-11" db="EMBL/GenBank/DDBJ databases">
        <authorList>
            <person name="Tran Van P."/>
        </authorList>
    </citation>
    <scope>NUCLEOTIDE SEQUENCE</scope>
</reference>
<dbReference type="PANTHER" id="PTHR24252:SF7">
    <property type="entry name" value="HYALIN"/>
    <property type="match status" value="1"/>
</dbReference>
<evidence type="ECO:0000256" key="2">
    <source>
        <dbReference type="SAM" id="SignalP"/>
    </source>
</evidence>
<evidence type="ECO:0000313" key="4">
    <source>
        <dbReference type="EMBL" id="CAD7278409.1"/>
    </source>
</evidence>
<sequence length="296" mass="31921">MSPSHITFLLLFVGTIGLEINSVESCFTALSTIIRNLASTWFNYSSTGPQNYVVNIDEPVVSGGNSVTNRTTRNYVARCTMVFRSTTTTTTKTCAGAVVKNDTIAFSAHCTHYTSTDLSNPVVTSCTLGDLNVDVPNEQNEITINENISITRHPNYNAVTRQFDIAKIVFFPALNLSRNSAIQPIRTSNNISINSFGNGTNVDITGWGTNAVYKITTEIQGDDGAPLVTSINGIGDTLVGITSFFGEQVVYSASSQQRTERGFKSNNVVTGVLSCDFNIPAVAVFITDAVQAWLIA</sequence>
<dbReference type="PANTHER" id="PTHR24252">
    <property type="entry name" value="ACROSIN-RELATED"/>
    <property type="match status" value="1"/>
</dbReference>
<dbReference type="InterPro" id="IPR043504">
    <property type="entry name" value="Peptidase_S1_PA_chymotrypsin"/>
</dbReference>
<feature type="chain" id="PRO_5036210743" description="Peptidase S1 domain-containing protein" evidence="2">
    <location>
        <begin position="26"/>
        <end position="296"/>
    </location>
</feature>